<name>A0A5P9Q643_9MICO</name>
<dbReference type="OrthoDB" id="5193877at2"/>
<dbReference type="EMBL" id="CP045529">
    <property type="protein sequence ID" value="QFU96863.1"/>
    <property type="molecule type" value="Genomic_DNA"/>
</dbReference>
<reference evidence="1 2" key="1">
    <citation type="submission" date="2019-10" db="EMBL/GenBank/DDBJ databases">
        <title>Genome sequence of Luteimicrobium xylanilyticum HY-24.</title>
        <authorList>
            <person name="Kim D.Y."/>
            <person name="Park H.-Y."/>
        </authorList>
    </citation>
    <scope>NUCLEOTIDE SEQUENCE [LARGE SCALE GENOMIC DNA]</scope>
    <source>
        <strain evidence="1 2">HY-24</strain>
    </source>
</reference>
<protein>
    <recommendedName>
        <fullName evidence="3">Asp23/Gls24 family envelope stress response protein</fullName>
    </recommendedName>
</protein>
<dbReference type="AlphaFoldDB" id="A0A5P9Q643"/>
<organism evidence="1 2">
    <name type="scientific">Luteimicrobium xylanilyticum</name>
    <dbReference type="NCBI Taxonomy" id="1133546"/>
    <lineage>
        <taxon>Bacteria</taxon>
        <taxon>Bacillati</taxon>
        <taxon>Actinomycetota</taxon>
        <taxon>Actinomycetes</taxon>
        <taxon>Micrococcales</taxon>
        <taxon>Luteimicrobium</taxon>
    </lineage>
</organism>
<sequence>MTDDLLARAASTLRELTDDGWVRARPAVLERTLRVLRGSDSVVGRHADGEFRAATAVLVAEIRRAVDGLTTVRTQRVSCSLADGGTLEALAVEVSVAYGSSIAAVADDVRTAARRAASETLGVTLQPDQVVVDLVVDDVHRGPDTGA</sequence>
<gene>
    <name evidence="1" type="ORF">KDY119_00353</name>
</gene>
<evidence type="ECO:0000313" key="1">
    <source>
        <dbReference type="EMBL" id="QFU96863.1"/>
    </source>
</evidence>
<evidence type="ECO:0008006" key="3">
    <source>
        <dbReference type="Google" id="ProtNLM"/>
    </source>
</evidence>
<keyword evidence="2" id="KW-1185">Reference proteome</keyword>
<dbReference type="Proteomes" id="UP000326702">
    <property type="component" value="Chromosome"/>
</dbReference>
<evidence type="ECO:0000313" key="2">
    <source>
        <dbReference type="Proteomes" id="UP000326702"/>
    </source>
</evidence>
<dbReference type="KEGG" id="lxl:KDY119_00353"/>
<proteinExistence type="predicted"/>
<accession>A0A5P9Q643</accession>
<dbReference type="RefSeq" id="WP_148284312.1">
    <property type="nucleotide sequence ID" value="NZ_CP045529.1"/>
</dbReference>